<dbReference type="EMBL" id="CALSDN010000009">
    <property type="protein sequence ID" value="CAH6722363.1"/>
    <property type="molecule type" value="Genomic_DNA"/>
</dbReference>
<comment type="caution">
    <text evidence="1">The sequence shown here is derived from an EMBL/GenBank/DDBJ whole genome shotgun (WGS) entry which is preliminary data.</text>
</comment>
<dbReference type="Proteomes" id="UP001152531">
    <property type="component" value="Unassembled WGS sequence"/>
</dbReference>
<name>A0ACA9YBW4_9ASCO</name>
<protein>
    <submittedName>
        <fullName evidence="1">Holocytochrome-c1 synthase</fullName>
    </submittedName>
</protein>
<keyword evidence="2" id="KW-1185">Reference proteome</keyword>
<organism evidence="1 2">
    <name type="scientific">[Candida] jaroonii</name>
    <dbReference type="NCBI Taxonomy" id="467808"/>
    <lineage>
        <taxon>Eukaryota</taxon>
        <taxon>Fungi</taxon>
        <taxon>Dikarya</taxon>
        <taxon>Ascomycota</taxon>
        <taxon>Saccharomycotina</taxon>
        <taxon>Pichiomycetes</taxon>
        <taxon>Debaryomycetaceae</taxon>
        <taxon>Yamadazyma</taxon>
    </lineage>
</organism>
<sequence length="250" mass="28374">MGWTSWFWASPESSTNNISCPVPHQGSSCPVDHNSIPKKIPDQEQPVCPVDHETRENWVKNIKVTATVPEAIEVDKLESCTSDKETSIAGSTTNLPSDREISSIPRTSTESNWIYPSEKQFFEAMKRKNWSPEASDMKTVVPIHNNVNERTWAHILNWERSFDTSSCGGLKLTSFKGNPKKLTPRAWVKSVIGAEKPFDRHDWLVDRCGTEIEYVIDYYAIENGVFIDARPKLNSWEGVKLRLGRGLGFY</sequence>
<evidence type="ECO:0000313" key="2">
    <source>
        <dbReference type="Proteomes" id="UP001152531"/>
    </source>
</evidence>
<reference evidence="1" key="1">
    <citation type="submission" date="2022-06" db="EMBL/GenBank/DDBJ databases">
        <authorList>
            <person name="Legras J.-L."/>
            <person name="Devillers H."/>
            <person name="Grondin C."/>
        </authorList>
    </citation>
    <scope>NUCLEOTIDE SEQUENCE</scope>
    <source>
        <strain evidence="1">CLIB 1444</strain>
    </source>
</reference>
<accession>A0ACA9YBW4</accession>
<gene>
    <name evidence="1" type="ORF">CLIB1444_09S01904</name>
</gene>
<proteinExistence type="predicted"/>
<evidence type="ECO:0000313" key="1">
    <source>
        <dbReference type="EMBL" id="CAH6722363.1"/>
    </source>
</evidence>